<dbReference type="CDD" id="cd02801">
    <property type="entry name" value="DUS_like_FMN"/>
    <property type="match status" value="1"/>
</dbReference>
<dbReference type="GO" id="GO:0006397">
    <property type="term" value="P:mRNA processing"/>
    <property type="evidence" value="ECO:0007669"/>
    <property type="project" value="UniProtKB-KW"/>
</dbReference>
<dbReference type="GO" id="GO:0102265">
    <property type="term" value="F:tRNA-dihydrouridine47 synthase activity"/>
    <property type="evidence" value="ECO:0007669"/>
    <property type="project" value="UniProtKB-EC"/>
</dbReference>
<dbReference type="PANTHER" id="PTHR45846:SF1">
    <property type="entry name" value="TRNA-DIHYDROURIDINE(47) SYNTHASE [NAD(P)(+)]-LIKE"/>
    <property type="match status" value="1"/>
</dbReference>
<evidence type="ECO:0000256" key="13">
    <source>
        <dbReference type="ARBA" id="ARBA00023002"/>
    </source>
</evidence>
<feature type="zinc finger region" description="C3H1-type" evidence="19">
    <location>
        <begin position="113"/>
        <end position="141"/>
    </location>
</feature>
<evidence type="ECO:0000256" key="14">
    <source>
        <dbReference type="ARBA" id="ARBA00023027"/>
    </source>
</evidence>
<keyword evidence="14 20" id="KW-0520">NAD</keyword>
<dbReference type="EMBL" id="JANBOJ010000280">
    <property type="protein sequence ID" value="KAJ1720238.1"/>
    <property type="molecule type" value="Genomic_DNA"/>
</dbReference>
<evidence type="ECO:0000313" key="23">
    <source>
        <dbReference type="EMBL" id="KAJ1720238.1"/>
    </source>
</evidence>
<dbReference type="GO" id="GO:0008270">
    <property type="term" value="F:zinc ion binding"/>
    <property type="evidence" value="ECO:0007669"/>
    <property type="project" value="UniProtKB-KW"/>
</dbReference>
<keyword evidence="6" id="KW-0507">mRNA processing</keyword>
<feature type="zinc finger region" description="C3H1-type" evidence="19">
    <location>
        <begin position="154"/>
        <end position="179"/>
    </location>
</feature>
<dbReference type="PROSITE" id="PS50103">
    <property type="entry name" value="ZF_C3H1"/>
    <property type="match status" value="2"/>
</dbReference>
<gene>
    <name evidence="23" type="primary">DUS3L</name>
    <name evidence="23" type="ORF">LPJ53_005114</name>
</gene>
<dbReference type="Gene3D" id="4.10.1000.10">
    <property type="entry name" value="Zinc finger, CCCH-type"/>
    <property type="match status" value="1"/>
</dbReference>
<dbReference type="FunFam" id="3.20.20.70:FF:000067">
    <property type="entry name" value="tRNA-dihydrouridine(47) synthase [NAD(P)(+)]"/>
    <property type="match status" value="1"/>
</dbReference>
<dbReference type="OrthoDB" id="259935at2759"/>
<dbReference type="Pfam" id="PF25585">
    <property type="entry name" value="zf-CCCH_DUS3L"/>
    <property type="match status" value="2"/>
</dbReference>
<feature type="domain" description="C3H1-type" evidence="22">
    <location>
        <begin position="154"/>
        <end position="179"/>
    </location>
</feature>
<dbReference type="FunFam" id="4.10.1000.10:FF:000029">
    <property type="entry name" value="tRNA-dihydrouridine(47) synthase [NAD(P)(+)]"/>
    <property type="match status" value="1"/>
</dbReference>
<evidence type="ECO:0000313" key="24">
    <source>
        <dbReference type="Proteomes" id="UP001149813"/>
    </source>
</evidence>
<dbReference type="InterPro" id="IPR000571">
    <property type="entry name" value="Znf_CCCH"/>
</dbReference>
<comment type="catalytic activity">
    <reaction evidence="18">
        <text>5,6-dihydrouridine(47) in tRNA + NADP(+) = uridine(47) in tRNA + NADPH + H(+)</text>
        <dbReference type="Rhea" id="RHEA:53360"/>
        <dbReference type="Rhea" id="RHEA-COMP:13539"/>
        <dbReference type="Rhea" id="RHEA-COMP:13540"/>
        <dbReference type="ChEBI" id="CHEBI:15378"/>
        <dbReference type="ChEBI" id="CHEBI:57783"/>
        <dbReference type="ChEBI" id="CHEBI:58349"/>
        <dbReference type="ChEBI" id="CHEBI:65315"/>
        <dbReference type="ChEBI" id="CHEBI:74443"/>
        <dbReference type="EC" id="1.3.1.89"/>
    </reaction>
    <physiologicalReaction direction="right-to-left" evidence="18">
        <dbReference type="Rhea" id="RHEA:53362"/>
    </physiologicalReaction>
</comment>
<feature type="region of interest" description="Disordered" evidence="21">
    <location>
        <begin position="229"/>
        <end position="254"/>
    </location>
</feature>
<evidence type="ECO:0000256" key="17">
    <source>
        <dbReference type="ARBA" id="ARBA00049447"/>
    </source>
</evidence>
<feature type="compositionally biased region" description="Low complexity" evidence="21">
    <location>
        <begin position="229"/>
        <end position="246"/>
    </location>
</feature>
<proteinExistence type="inferred from homology"/>
<keyword evidence="24" id="KW-1185">Reference proteome</keyword>
<accession>A0A9W8CQL7</accession>
<keyword evidence="4 20" id="KW-0285">Flavoprotein</keyword>
<evidence type="ECO:0000256" key="4">
    <source>
        <dbReference type="ARBA" id="ARBA00022630"/>
    </source>
</evidence>
<reference evidence="23" key="1">
    <citation type="submission" date="2022-07" db="EMBL/GenBank/DDBJ databases">
        <title>Phylogenomic reconstructions and comparative analyses of Kickxellomycotina fungi.</title>
        <authorList>
            <person name="Reynolds N.K."/>
            <person name="Stajich J.E."/>
            <person name="Barry K."/>
            <person name="Grigoriev I.V."/>
            <person name="Crous P."/>
            <person name="Smith M.E."/>
        </authorList>
    </citation>
    <scope>NUCLEOTIDE SEQUENCE</scope>
    <source>
        <strain evidence="23">NBRC 32514</strain>
    </source>
</reference>
<evidence type="ECO:0000256" key="3">
    <source>
        <dbReference type="ARBA" id="ARBA00022143"/>
    </source>
</evidence>
<comment type="cofactor">
    <cofactor evidence="1 20">
        <name>FMN</name>
        <dbReference type="ChEBI" id="CHEBI:58210"/>
    </cofactor>
</comment>
<comment type="similarity">
    <text evidence="20">Belongs to the dus family. Dus3 subfamily.</text>
</comment>
<dbReference type="SUPFAM" id="SSF90229">
    <property type="entry name" value="CCCH zinc finger"/>
    <property type="match status" value="1"/>
</dbReference>
<dbReference type="InterPro" id="IPR013785">
    <property type="entry name" value="Aldolase_TIM"/>
</dbReference>
<evidence type="ECO:0000259" key="22">
    <source>
        <dbReference type="PROSITE" id="PS50103"/>
    </source>
</evidence>
<dbReference type="GO" id="GO:0050660">
    <property type="term" value="F:flavin adenine dinucleotide binding"/>
    <property type="evidence" value="ECO:0007669"/>
    <property type="project" value="UniProtKB-UniRule"/>
</dbReference>
<dbReference type="EC" id="1.3.1.89" evidence="2 20"/>
<keyword evidence="13 20" id="KW-0560">Oxidoreductase</keyword>
<evidence type="ECO:0000256" key="21">
    <source>
        <dbReference type="SAM" id="MobiDB-lite"/>
    </source>
</evidence>
<dbReference type="AlphaFoldDB" id="A0A9W8CQL7"/>
<evidence type="ECO:0000256" key="8">
    <source>
        <dbReference type="ARBA" id="ARBA00022723"/>
    </source>
</evidence>
<name>A0A9W8CQL7_9FUNG</name>
<evidence type="ECO:0000256" key="15">
    <source>
        <dbReference type="ARBA" id="ARBA00048266"/>
    </source>
</evidence>
<feature type="domain" description="C3H1-type" evidence="22">
    <location>
        <begin position="113"/>
        <end position="141"/>
    </location>
</feature>
<dbReference type="InterPro" id="IPR036855">
    <property type="entry name" value="Znf_CCCH_sf"/>
</dbReference>
<dbReference type="SMART" id="SM00356">
    <property type="entry name" value="ZnF_C3H1"/>
    <property type="match status" value="2"/>
</dbReference>
<evidence type="ECO:0000256" key="12">
    <source>
        <dbReference type="ARBA" id="ARBA00022857"/>
    </source>
</evidence>
<comment type="catalytic activity">
    <reaction evidence="15">
        <text>5,6-dihydrouridine(47) in tRNA + NAD(+) = uridine(47) in tRNA + NADH + H(+)</text>
        <dbReference type="Rhea" id="RHEA:53364"/>
        <dbReference type="Rhea" id="RHEA-COMP:13539"/>
        <dbReference type="Rhea" id="RHEA-COMP:13540"/>
        <dbReference type="ChEBI" id="CHEBI:15378"/>
        <dbReference type="ChEBI" id="CHEBI:57540"/>
        <dbReference type="ChEBI" id="CHEBI:57945"/>
        <dbReference type="ChEBI" id="CHEBI:65315"/>
        <dbReference type="ChEBI" id="CHEBI:74443"/>
        <dbReference type="EC" id="1.3.1.89"/>
    </reaction>
    <physiologicalReaction direction="right-to-left" evidence="15">
        <dbReference type="Rhea" id="RHEA:53366"/>
    </physiologicalReaction>
</comment>
<evidence type="ECO:0000256" key="9">
    <source>
        <dbReference type="ARBA" id="ARBA00022737"/>
    </source>
</evidence>
<evidence type="ECO:0000256" key="18">
    <source>
        <dbReference type="ARBA" id="ARBA00049513"/>
    </source>
</evidence>
<feature type="region of interest" description="Disordered" evidence="21">
    <location>
        <begin position="1"/>
        <end position="116"/>
    </location>
</feature>
<keyword evidence="9" id="KW-0677">Repeat</keyword>
<dbReference type="Gene3D" id="3.20.20.70">
    <property type="entry name" value="Aldolase class I"/>
    <property type="match status" value="1"/>
</dbReference>
<dbReference type="PROSITE" id="PS01136">
    <property type="entry name" value="UPF0034"/>
    <property type="match status" value="1"/>
</dbReference>
<evidence type="ECO:0000256" key="1">
    <source>
        <dbReference type="ARBA" id="ARBA00001917"/>
    </source>
</evidence>
<keyword evidence="11 19" id="KW-0862">Zinc</keyword>
<sequence>MTVPTEATRDEPAAAAAAVAPAEAPSAAATVAPAPSAEPAADTKTHGEAGADGAEASQETEHVSQPQPQPGTAPIKKQYLLPPAAHSPTSEPAARGQHTNRRQHNKNAAQQQPQGSRLCVRVAQGAACPFGDACTFSHDVAAYLAAKPKDLDGTCPLLEAFGRCRFGLRCRFASAHPEPPAAGEAAGGAAESTARAHTLNDFPRDTLIRIRKKQIPCVRSEAFEKAEAAAAASSTSGSGSGTDSSGMRMGDAAHRDKRTRLKAPAIDFAGRSYLAPLTTVGNLPFRRVCKGFGVDITCSEMALAGNLVQGQQHEWALVKRHASETLFGVQLAGGRADVVGRAAELVSSLCAVDFVDINMGCPVDLACRSGGGSALLAQPRKIERMVRMASAASACPVTVKLRTGVACGSSVAHELVPRLGAWGAALATVHGRSRQQRYTRYADWDYVGRCRQAVLSTAGAVQLPVFGGGDVLSWEDYWARLDAAQRVDGVMVGRGALIKPWIFREISERRIWDISAGERLDVLRDFVRFGLEHWGSDAQGVENVRRYLLEWQSFLCRYVPAGILEVLPPRMNDRPPAFCGRSDLETLMASPRAADWVRISEMLLGPAPDGFAFVPKHKSNSYS</sequence>
<feature type="compositionally biased region" description="Low complexity" evidence="21">
    <location>
        <begin position="13"/>
        <end position="40"/>
    </location>
</feature>
<dbReference type="Proteomes" id="UP001149813">
    <property type="component" value="Unassembled WGS sequence"/>
</dbReference>
<keyword evidence="12 20" id="KW-0521">NADP</keyword>
<dbReference type="SUPFAM" id="SSF51395">
    <property type="entry name" value="FMN-linked oxidoreductases"/>
    <property type="match status" value="1"/>
</dbReference>
<evidence type="ECO:0000256" key="7">
    <source>
        <dbReference type="ARBA" id="ARBA00022694"/>
    </source>
</evidence>
<dbReference type="PANTHER" id="PTHR45846">
    <property type="entry name" value="TRNA-DIHYDROURIDINE(47) SYNTHASE [NAD(P)(+)]-LIKE"/>
    <property type="match status" value="1"/>
</dbReference>
<feature type="compositionally biased region" description="Polar residues" evidence="21">
    <location>
        <begin position="106"/>
        <end position="115"/>
    </location>
</feature>
<dbReference type="InterPro" id="IPR018517">
    <property type="entry name" value="tRNA_hU_synthase_CS"/>
</dbReference>
<evidence type="ECO:0000256" key="6">
    <source>
        <dbReference type="ARBA" id="ARBA00022664"/>
    </source>
</evidence>
<dbReference type="GO" id="GO:0003723">
    <property type="term" value="F:RNA binding"/>
    <property type="evidence" value="ECO:0007669"/>
    <property type="project" value="TreeGrafter"/>
</dbReference>
<evidence type="ECO:0000256" key="2">
    <source>
        <dbReference type="ARBA" id="ARBA00012376"/>
    </source>
</evidence>
<comment type="function">
    <text evidence="20">Catalyzes the synthesis of dihydrouridine, a modified base found in the D-loop of most tRNAs. Specifically modifies U47 in cytoplasmic tRNAs.</text>
</comment>
<organism evidence="23 24">
    <name type="scientific">Coemansia erecta</name>
    <dbReference type="NCBI Taxonomy" id="147472"/>
    <lineage>
        <taxon>Eukaryota</taxon>
        <taxon>Fungi</taxon>
        <taxon>Fungi incertae sedis</taxon>
        <taxon>Zoopagomycota</taxon>
        <taxon>Kickxellomycotina</taxon>
        <taxon>Kickxellomycetes</taxon>
        <taxon>Kickxellales</taxon>
        <taxon>Kickxellaceae</taxon>
        <taxon>Coemansia</taxon>
    </lineage>
</organism>
<evidence type="ECO:0000256" key="10">
    <source>
        <dbReference type="ARBA" id="ARBA00022771"/>
    </source>
</evidence>
<protein>
    <recommendedName>
        <fullName evidence="3 20">tRNA-dihydrouridine(47) synthase [NAD(P)(+)]</fullName>
        <ecNumber evidence="2 20">1.3.1.89</ecNumber>
    </recommendedName>
    <alternativeName>
        <fullName evidence="20">tRNA-dihydrouridine synthase 3</fullName>
    </alternativeName>
</protein>
<dbReference type="InterPro" id="IPR035587">
    <property type="entry name" value="DUS-like_FMN-bd"/>
</dbReference>
<dbReference type="Pfam" id="PF01207">
    <property type="entry name" value="Dus"/>
    <property type="match status" value="1"/>
</dbReference>
<keyword evidence="5 20" id="KW-0288">FMN</keyword>
<keyword evidence="10 19" id="KW-0863">Zinc-finger</keyword>
<comment type="caution">
    <text evidence="23">The sequence shown here is derived from an EMBL/GenBank/DDBJ whole genome shotgun (WGS) entry which is preliminary data.</text>
</comment>
<comment type="catalytic activity">
    <reaction evidence="16">
        <text>a 5,6-dihydrouridine in mRNA + NAD(+) = a uridine in mRNA + NADH + H(+)</text>
        <dbReference type="Rhea" id="RHEA:69851"/>
        <dbReference type="Rhea" id="RHEA-COMP:14658"/>
        <dbReference type="Rhea" id="RHEA-COMP:17789"/>
        <dbReference type="ChEBI" id="CHEBI:15378"/>
        <dbReference type="ChEBI" id="CHEBI:57540"/>
        <dbReference type="ChEBI" id="CHEBI:57945"/>
        <dbReference type="ChEBI" id="CHEBI:65315"/>
        <dbReference type="ChEBI" id="CHEBI:74443"/>
    </reaction>
    <physiologicalReaction direction="right-to-left" evidence="16">
        <dbReference type="Rhea" id="RHEA:69853"/>
    </physiologicalReaction>
</comment>
<evidence type="ECO:0000256" key="19">
    <source>
        <dbReference type="PROSITE-ProRule" id="PRU00723"/>
    </source>
</evidence>
<evidence type="ECO:0000256" key="11">
    <source>
        <dbReference type="ARBA" id="ARBA00022833"/>
    </source>
</evidence>
<keyword evidence="7 20" id="KW-0819">tRNA processing</keyword>
<evidence type="ECO:0000256" key="5">
    <source>
        <dbReference type="ARBA" id="ARBA00022643"/>
    </source>
</evidence>
<evidence type="ECO:0000256" key="16">
    <source>
        <dbReference type="ARBA" id="ARBA00048342"/>
    </source>
</evidence>
<keyword evidence="8 19" id="KW-0479">Metal-binding</keyword>
<evidence type="ECO:0000256" key="20">
    <source>
        <dbReference type="RuleBase" id="RU291113"/>
    </source>
</evidence>
<comment type="catalytic activity">
    <reaction evidence="17">
        <text>a 5,6-dihydrouridine in mRNA + NADP(+) = a uridine in mRNA + NADPH + H(+)</text>
        <dbReference type="Rhea" id="RHEA:69855"/>
        <dbReference type="Rhea" id="RHEA-COMP:14658"/>
        <dbReference type="Rhea" id="RHEA-COMP:17789"/>
        <dbReference type="ChEBI" id="CHEBI:15378"/>
        <dbReference type="ChEBI" id="CHEBI:57783"/>
        <dbReference type="ChEBI" id="CHEBI:58349"/>
        <dbReference type="ChEBI" id="CHEBI:65315"/>
        <dbReference type="ChEBI" id="CHEBI:74443"/>
    </reaction>
    <physiologicalReaction direction="right-to-left" evidence="17">
        <dbReference type="Rhea" id="RHEA:69857"/>
    </physiologicalReaction>
</comment>